<reference evidence="6" key="1">
    <citation type="submission" date="2013-12" db="EMBL/GenBank/DDBJ databases">
        <title>The Genome Sequence of Aphanomyces astaci APO3.</title>
        <authorList>
            <consortium name="The Broad Institute Genomics Platform"/>
            <person name="Russ C."/>
            <person name="Tyler B."/>
            <person name="van West P."/>
            <person name="Dieguez-Uribeondo J."/>
            <person name="Young S.K."/>
            <person name="Zeng Q."/>
            <person name="Gargeya S."/>
            <person name="Fitzgerald M."/>
            <person name="Abouelleil A."/>
            <person name="Alvarado L."/>
            <person name="Chapman S.B."/>
            <person name="Gainer-Dewar J."/>
            <person name="Goldberg J."/>
            <person name="Griggs A."/>
            <person name="Gujja S."/>
            <person name="Hansen M."/>
            <person name="Howarth C."/>
            <person name="Imamovic A."/>
            <person name="Ireland A."/>
            <person name="Larimer J."/>
            <person name="McCowan C."/>
            <person name="Murphy C."/>
            <person name="Pearson M."/>
            <person name="Poon T.W."/>
            <person name="Priest M."/>
            <person name="Roberts A."/>
            <person name="Saif S."/>
            <person name="Shea T."/>
            <person name="Sykes S."/>
            <person name="Wortman J."/>
            <person name="Nusbaum C."/>
            <person name="Birren B."/>
        </authorList>
    </citation>
    <scope>NUCLEOTIDE SEQUENCE [LARGE SCALE GENOMIC DNA]</scope>
    <source>
        <strain evidence="6">APO3</strain>
    </source>
</reference>
<sequence>MGTRHQPRASVTDDLVAWHGMSVKNFTVMVANGIPLSVQRRQVWMDIISTEMKYRSKSKLSLSFVAYMGTMWEQGSGVLCALTDKLDNSYKSTRTSPKSGKSGKSVRSQHGQSKNIDDQYVRDIVFQLNESNFMVVDSDTTPFVDAIIQVVGPEVRNRADVLKILGFLLHREQQPRNPKPCLPFGDIGAVCLDTVESTIQMLLPGVHNTIVQLHLPRSVYWKLMVVPLTDAFPSELRLRMIDHIMVNGCAAMVSVMLVYLQRRQRDILLCTSADDFERIHEDDYRTWLTLPQFDVFWKECIDVHKSNFNQVFVARNIFMRAKHFTFNMTSSHGRPLTTHNDTHRLHFDDYGWVGFDVDHTLVEFKLDALLKLSFEKAYKHIQANYMNLRTAQLPVWLPHLAFRGIAVDVIKGNLLHITSTNEVIRGFHGTYELPQNVLGLHYPVQQQRAGTTTYNYLYTNAEIIFGPLYAWLVDQYEAGTITEVEIGYVPLPSGDIDHQMRHLHPESVYSVLCSIALEATTAYYGTDYWRTLSTAPDVLIQVNSGVRRMLELLHKSWKKNVFLLTNGSWEHTDTVMKCAVGTDWRSFFDLVLTKAAKEVFFESYHGCRFREVLTTAQNARSIAAATTLERGKVYEGGNLIELMQALVQPSWKCKNTKVLYMGDHPIHDILNPSQSAAAWDTVAVIHESSLLFKHLERHHLRTKQVQTAIQMLFDSVCPCLSARSRGPQIDTKPMPSTSCFYFDCGGPYTSMGKLINRHAVLCVDSVSKLVHAENTINTLLQARLERRRESVRASDPMTSTTGRVTSKVQHQWSNIFRTSVTTHTTHDYPPLHVPRMATTTTMSAQTSTDQKRSDRFISGISRGRTTKE</sequence>
<comment type="similarity">
    <text evidence="1">Belongs to the 5'(3')-deoxyribonucleotidase family.</text>
</comment>
<dbReference type="VEuPathDB" id="FungiDB:H257_14422"/>
<keyword evidence="4" id="KW-0460">Magnesium</keyword>
<evidence type="ECO:0000256" key="2">
    <source>
        <dbReference type="ARBA" id="ARBA00022723"/>
    </source>
</evidence>
<gene>
    <name evidence="6" type="ORF">H257_14422</name>
</gene>
<dbReference type="InterPro" id="IPR008380">
    <property type="entry name" value="HAD-SF_hydro_IG_5-nucl"/>
</dbReference>
<protein>
    <submittedName>
        <fullName evidence="6">Uncharacterized protein</fullName>
    </submittedName>
</protein>
<dbReference type="GO" id="GO:0008253">
    <property type="term" value="F:5'-nucleotidase activity"/>
    <property type="evidence" value="ECO:0007669"/>
    <property type="project" value="TreeGrafter"/>
</dbReference>
<evidence type="ECO:0000256" key="1">
    <source>
        <dbReference type="ARBA" id="ARBA00009589"/>
    </source>
</evidence>
<accession>W4FRJ6</accession>
<dbReference type="SUPFAM" id="SSF56784">
    <property type="entry name" value="HAD-like"/>
    <property type="match status" value="1"/>
</dbReference>
<dbReference type="AlphaFoldDB" id="W4FRJ6"/>
<dbReference type="InterPro" id="IPR023214">
    <property type="entry name" value="HAD_sf"/>
</dbReference>
<dbReference type="EMBL" id="KI913170">
    <property type="protein sequence ID" value="ETV70087.1"/>
    <property type="molecule type" value="Genomic_DNA"/>
</dbReference>
<dbReference type="Gene3D" id="3.40.50.1000">
    <property type="entry name" value="HAD superfamily/HAD-like"/>
    <property type="match status" value="1"/>
</dbReference>
<evidence type="ECO:0000256" key="3">
    <source>
        <dbReference type="ARBA" id="ARBA00022801"/>
    </source>
</evidence>
<dbReference type="OrthoDB" id="10252832at2759"/>
<feature type="region of interest" description="Disordered" evidence="5">
    <location>
        <begin position="841"/>
        <end position="868"/>
    </location>
</feature>
<dbReference type="STRING" id="112090.W4FRJ6"/>
<feature type="region of interest" description="Disordered" evidence="5">
    <location>
        <begin position="90"/>
        <end position="113"/>
    </location>
</feature>
<proteinExistence type="inferred from homology"/>
<dbReference type="PANTHER" id="PTHR12103:SF12">
    <property type="entry name" value="FI20020P1"/>
    <property type="match status" value="1"/>
</dbReference>
<keyword evidence="2" id="KW-0479">Metal-binding</keyword>
<dbReference type="InterPro" id="IPR036412">
    <property type="entry name" value="HAD-like_sf"/>
</dbReference>
<dbReference type="PANTHER" id="PTHR12103">
    <property type="entry name" value="5'-NUCLEOTIDASE DOMAIN-CONTAINING"/>
    <property type="match status" value="1"/>
</dbReference>
<evidence type="ECO:0000256" key="5">
    <source>
        <dbReference type="SAM" id="MobiDB-lite"/>
    </source>
</evidence>
<name>W4FRJ6_APHAT</name>
<dbReference type="Pfam" id="PF05761">
    <property type="entry name" value="5_nucleotid"/>
    <property type="match status" value="1"/>
</dbReference>
<evidence type="ECO:0000313" key="6">
    <source>
        <dbReference type="EMBL" id="ETV70087.1"/>
    </source>
</evidence>
<keyword evidence="3" id="KW-0378">Hydrolase</keyword>
<organism evidence="6">
    <name type="scientific">Aphanomyces astaci</name>
    <name type="common">Crayfish plague agent</name>
    <dbReference type="NCBI Taxonomy" id="112090"/>
    <lineage>
        <taxon>Eukaryota</taxon>
        <taxon>Sar</taxon>
        <taxon>Stramenopiles</taxon>
        <taxon>Oomycota</taxon>
        <taxon>Saprolegniomycetes</taxon>
        <taxon>Saprolegniales</taxon>
        <taxon>Verrucalvaceae</taxon>
        <taxon>Aphanomyces</taxon>
    </lineage>
</organism>
<dbReference type="RefSeq" id="XP_009840530.1">
    <property type="nucleotide sequence ID" value="XM_009842228.1"/>
</dbReference>
<dbReference type="GO" id="GO:0046872">
    <property type="term" value="F:metal ion binding"/>
    <property type="evidence" value="ECO:0007669"/>
    <property type="project" value="UniProtKB-KW"/>
</dbReference>
<evidence type="ECO:0000256" key="4">
    <source>
        <dbReference type="ARBA" id="ARBA00022842"/>
    </source>
</evidence>
<feature type="compositionally biased region" description="Polar residues" evidence="5">
    <location>
        <begin position="90"/>
        <end position="99"/>
    </location>
</feature>
<dbReference type="GeneID" id="20816418"/>